<evidence type="ECO:0000313" key="8">
    <source>
        <dbReference type="EMBL" id="QEW24727.1"/>
    </source>
</evidence>
<dbReference type="GO" id="GO:0047804">
    <property type="term" value="F:cysteine-S-conjugate beta-lyase activity"/>
    <property type="evidence" value="ECO:0007669"/>
    <property type="project" value="UniProtKB-EC"/>
</dbReference>
<proteinExistence type="inferred from homology"/>
<evidence type="ECO:0000256" key="6">
    <source>
        <dbReference type="SAM" id="MobiDB-lite"/>
    </source>
</evidence>
<dbReference type="InterPro" id="IPR015421">
    <property type="entry name" value="PyrdxlP-dep_Trfase_major"/>
</dbReference>
<dbReference type="EC" id="4.4.1.13" evidence="2"/>
<dbReference type="Gene3D" id="3.90.1150.10">
    <property type="entry name" value="Aspartate Aminotransferase, domain 1"/>
    <property type="match status" value="1"/>
</dbReference>
<feature type="compositionally biased region" description="Low complexity" evidence="6">
    <location>
        <begin position="15"/>
        <end position="28"/>
    </location>
</feature>
<dbReference type="CDD" id="cd00609">
    <property type="entry name" value="AAT_like"/>
    <property type="match status" value="1"/>
</dbReference>
<dbReference type="InterPro" id="IPR027619">
    <property type="entry name" value="C-S_lyase_PatB-like"/>
</dbReference>
<organism evidence="8 9">
    <name type="scientific">Roseovarius indicus</name>
    <dbReference type="NCBI Taxonomy" id="540747"/>
    <lineage>
        <taxon>Bacteria</taxon>
        <taxon>Pseudomonadati</taxon>
        <taxon>Pseudomonadota</taxon>
        <taxon>Alphaproteobacteria</taxon>
        <taxon>Rhodobacterales</taxon>
        <taxon>Roseobacteraceae</taxon>
        <taxon>Roseovarius</taxon>
    </lineage>
</organism>
<dbReference type="KEGG" id="rid:RIdsm_00510"/>
<dbReference type="Pfam" id="PF00155">
    <property type="entry name" value="Aminotran_1_2"/>
    <property type="match status" value="1"/>
</dbReference>
<name>A0A5P3A651_9RHOB</name>
<dbReference type="Gene3D" id="3.40.640.10">
    <property type="entry name" value="Type I PLP-dependent aspartate aminotransferase-like (Major domain)"/>
    <property type="match status" value="1"/>
</dbReference>
<comment type="cofactor">
    <cofactor evidence="1">
        <name>pyridoxal 5'-phosphate</name>
        <dbReference type="ChEBI" id="CHEBI:597326"/>
    </cofactor>
</comment>
<reference evidence="8 9" key="1">
    <citation type="submission" date="2018-08" db="EMBL/GenBank/DDBJ databases">
        <title>Genetic Globetrotter - A new plasmid hitch-hiking vast phylogenetic and geographic distances.</title>
        <authorList>
            <person name="Vollmers J."/>
            <person name="Petersen J."/>
        </authorList>
    </citation>
    <scope>NUCLEOTIDE SEQUENCE [LARGE SCALE GENOMIC DNA]</scope>
    <source>
        <strain evidence="8 9">DSM 26383</strain>
    </source>
</reference>
<keyword evidence="3" id="KW-0663">Pyridoxal phosphate</keyword>
<comment type="similarity">
    <text evidence="5">Belongs to the class-II pyridoxal-phosphate-dependent aminotransferase family. MalY/PatB cystathionine beta-lyase subfamily.</text>
</comment>
<gene>
    <name evidence="8" type="primary">patB</name>
    <name evidence="8" type="ORF">RIdsm_00510</name>
</gene>
<dbReference type="InterPro" id="IPR015422">
    <property type="entry name" value="PyrdxlP-dep_Trfase_small"/>
</dbReference>
<dbReference type="PANTHER" id="PTHR43525">
    <property type="entry name" value="PROTEIN MALY"/>
    <property type="match status" value="1"/>
</dbReference>
<dbReference type="OrthoDB" id="3224382at2"/>
<dbReference type="GO" id="GO:0030170">
    <property type="term" value="F:pyridoxal phosphate binding"/>
    <property type="evidence" value="ECO:0007669"/>
    <property type="project" value="InterPro"/>
</dbReference>
<evidence type="ECO:0000259" key="7">
    <source>
        <dbReference type="Pfam" id="PF00155"/>
    </source>
</evidence>
<dbReference type="InterPro" id="IPR004839">
    <property type="entry name" value="Aminotransferase_I/II_large"/>
</dbReference>
<dbReference type="Proteomes" id="UP000325785">
    <property type="component" value="Chromosome"/>
</dbReference>
<dbReference type="SUPFAM" id="SSF53383">
    <property type="entry name" value="PLP-dependent transferases"/>
    <property type="match status" value="1"/>
</dbReference>
<dbReference type="InterPro" id="IPR015424">
    <property type="entry name" value="PyrdxlP-dep_Trfase"/>
</dbReference>
<protein>
    <recommendedName>
        <fullName evidence="2">cysteine-S-conjugate beta-lyase</fullName>
        <ecNumber evidence="2">4.4.1.13</ecNumber>
    </recommendedName>
</protein>
<keyword evidence="4 8" id="KW-0456">Lyase</keyword>
<evidence type="ECO:0000256" key="1">
    <source>
        <dbReference type="ARBA" id="ARBA00001933"/>
    </source>
</evidence>
<feature type="region of interest" description="Disordered" evidence="6">
    <location>
        <begin position="1"/>
        <end position="40"/>
    </location>
</feature>
<dbReference type="RefSeq" id="WP_082647564.1">
    <property type="nucleotide sequence ID" value="NZ_CP031598.1"/>
</dbReference>
<dbReference type="PANTHER" id="PTHR43525:SF1">
    <property type="entry name" value="PROTEIN MALY"/>
    <property type="match status" value="1"/>
</dbReference>
<evidence type="ECO:0000256" key="5">
    <source>
        <dbReference type="ARBA" id="ARBA00037974"/>
    </source>
</evidence>
<evidence type="ECO:0000256" key="3">
    <source>
        <dbReference type="ARBA" id="ARBA00022898"/>
    </source>
</evidence>
<evidence type="ECO:0000313" key="9">
    <source>
        <dbReference type="Proteomes" id="UP000325785"/>
    </source>
</evidence>
<dbReference type="NCBIfam" id="TIGR04350">
    <property type="entry name" value="C_S_lyase_PatB"/>
    <property type="match status" value="1"/>
</dbReference>
<evidence type="ECO:0000256" key="4">
    <source>
        <dbReference type="ARBA" id="ARBA00023239"/>
    </source>
</evidence>
<dbReference type="EMBL" id="CP031598">
    <property type="protein sequence ID" value="QEW24727.1"/>
    <property type="molecule type" value="Genomic_DNA"/>
</dbReference>
<dbReference type="InterPro" id="IPR051798">
    <property type="entry name" value="Class-II_PLP-Dep_Aminotrans"/>
</dbReference>
<accession>A0A5P3A651</accession>
<feature type="domain" description="Aminotransferase class I/classII large" evidence="7">
    <location>
        <begin position="87"/>
        <end position="410"/>
    </location>
</feature>
<sequence length="418" mass="45708">MNFDDPTDPHGTNESTGDGHASSSGAASETNFDEPIDRRGTNATKWDKMEAYGGVSPEDGIAMWVADMDFRAADVLQEAVQGLLEKANYGYFASDAKAIQAAAWWMKERHGWAVDPDWMTSTLGLGHAIALLLETFTDPGDEVIIFTPVYHEFTNKTKNAGRVVHESPLVIRDGIYHMDFDALEAGLTGKEKAVLISSPHNPAGRIWTVEELQQLAAFCEKHDLLMISDEIHHDLAFPGNSYTPFMVAAPEAAHRTIVLTAASKTFNIAGARNAAVTIPEAEKRKKFRHALLVHQTQPNLLGVELTAAAYTPRGAEWVDELVPYIAGNAQVFNDGVAQIPGVVPMPMQSTYLAWVDFANTGLSMEDVLRRVHEDARLVPSVGGFGTGGETFLRFNIGTRRANVEEAVSRLQDAFSDLQ</sequence>
<evidence type="ECO:0000256" key="2">
    <source>
        <dbReference type="ARBA" id="ARBA00012224"/>
    </source>
</evidence>
<dbReference type="AlphaFoldDB" id="A0A5P3A651"/>